<name>A0A644Y1T1_9ZZZZ</name>
<evidence type="ECO:0000256" key="1">
    <source>
        <dbReference type="SAM" id="MobiDB-lite"/>
    </source>
</evidence>
<keyword evidence="2" id="KW-1133">Transmembrane helix</keyword>
<feature type="compositionally biased region" description="Basic and acidic residues" evidence="1">
    <location>
        <begin position="82"/>
        <end position="113"/>
    </location>
</feature>
<comment type="caution">
    <text evidence="3">The sequence shown here is derived from an EMBL/GenBank/DDBJ whole genome shotgun (WGS) entry which is preliminary data.</text>
</comment>
<protein>
    <submittedName>
        <fullName evidence="3">Uncharacterized protein</fullName>
    </submittedName>
</protein>
<proteinExistence type="predicted"/>
<evidence type="ECO:0000313" key="3">
    <source>
        <dbReference type="EMBL" id="MPM22482.1"/>
    </source>
</evidence>
<keyword evidence="2" id="KW-0472">Membrane</keyword>
<organism evidence="3">
    <name type="scientific">bioreactor metagenome</name>
    <dbReference type="NCBI Taxonomy" id="1076179"/>
    <lineage>
        <taxon>unclassified sequences</taxon>
        <taxon>metagenomes</taxon>
        <taxon>ecological metagenomes</taxon>
    </lineage>
</organism>
<keyword evidence="2" id="KW-0812">Transmembrane</keyword>
<dbReference type="EMBL" id="VSSQ01003819">
    <property type="protein sequence ID" value="MPM22482.1"/>
    <property type="molecule type" value="Genomic_DNA"/>
</dbReference>
<sequence length="128" mass="13623">MVALHRLGHLVGEADTQDIWLRFGVQLHRIASQFLGNVQGGKERAVGGRVAHVGVAAVVKLLGVIGGAVPVLRFTGRALRPREGAARADRGRDQNGHCGREHRFGISHDHVEPFPDAPFSGYHGGGGV</sequence>
<gene>
    <name evidence="3" type="ORF">SDC9_68937</name>
</gene>
<evidence type="ECO:0000256" key="2">
    <source>
        <dbReference type="SAM" id="Phobius"/>
    </source>
</evidence>
<reference evidence="3" key="1">
    <citation type="submission" date="2019-08" db="EMBL/GenBank/DDBJ databases">
        <authorList>
            <person name="Kucharzyk K."/>
            <person name="Murdoch R.W."/>
            <person name="Higgins S."/>
            <person name="Loffler F."/>
        </authorList>
    </citation>
    <scope>NUCLEOTIDE SEQUENCE</scope>
</reference>
<feature type="region of interest" description="Disordered" evidence="1">
    <location>
        <begin position="82"/>
        <end position="128"/>
    </location>
</feature>
<accession>A0A644Y1T1</accession>
<feature type="transmembrane region" description="Helical" evidence="2">
    <location>
        <begin position="50"/>
        <end position="72"/>
    </location>
</feature>
<dbReference type="AlphaFoldDB" id="A0A644Y1T1"/>